<reference evidence="2 3" key="1">
    <citation type="submission" date="2023-01" db="EMBL/GenBank/DDBJ databases">
        <title>Analysis of 21 Apiospora genomes using comparative genomics revels a genus with tremendous synthesis potential of carbohydrate active enzymes and secondary metabolites.</title>
        <authorList>
            <person name="Sorensen T."/>
        </authorList>
    </citation>
    <scope>NUCLEOTIDE SEQUENCE [LARGE SCALE GENOMIC DNA]</scope>
    <source>
        <strain evidence="2 3">CBS 114990</strain>
    </source>
</reference>
<feature type="compositionally biased region" description="Low complexity" evidence="1">
    <location>
        <begin position="271"/>
        <end position="281"/>
    </location>
</feature>
<dbReference type="RefSeq" id="XP_066673975.1">
    <property type="nucleotide sequence ID" value="XM_066806679.1"/>
</dbReference>
<comment type="caution">
    <text evidence="2">The sequence shown here is derived from an EMBL/GenBank/DDBJ whole genome shotgun (WGS) entry which is preliminary data.</text>
</comment>
<organism evidence="2 3">
    <name type="scientific">Apiospora hydei</name>
    <dbReference type="NCBI Taxonomy" id="1337664"/>
    <lineage>
        <taxon>Eukaryota</taxon>
        <taxon>Fungi</taxon>
        <taxon>Dikarya</taxon>
        <taxon>Ascomycota</taxon>
        <taxon>Pezizomycotina</taxon>
        <taxon>Sordariomycetes</taxon>
        <taxon>Xylariomycetidae</taxon>
        <taxon>Amphisphaeriales</taxon>
        <taxon>Apiosporaceae</taxon>
        <taxon>Apiospora</taxon>
    </lineage>
</organism>
<evidence type="ECO:0000313" key="2">
    <source>
        <dbReference type="EMBL" id="KAK8092003.1"/>
    </source>
</evidence>
<evidence type="ECO:0008006" key="4">
    <source>
        <dbReference type="Google" id="ProtNLM"/>
    </source>
</evidence>
<accession>A0ABR1X9B3</accession>
<keyword evidence="3" id="KW-1185">Reference proteome</keyword>
<evidence type="ECO:0000313" key="3">
    <source>
        <dbReference type="Proteomes" id="UP001433268"/>
    </source>
</evidence>
<proteinExistence type="predicted"/>
<dbReference type="EMBL" id="JAQQWN010000003">
    <property type="protein sequence ID" value="KAK8092003.1"/>
    <property type="molecule type" value="Genomic_DNA"/>
</dbReference>
<protein>
    <recommendedName>
        <fullName evidence="4">F-box domain-containing protein</fullName>
    </recommendedName>
</protein>
<feature type="region of interest" description="Disordered" evidence="1">
    <location>
        <begin position="259"/>
        <end position="281"/>
    </location>
</feature>
<evidence type="ECO:0000256" key="1">
    <source>
        <dbReference type="SAM" id="MobiDB-lite"/>
    </source>
</evidence>
<gene>
    <name evidence="2" type="ORF">PG997_002364</name>
</gene>
<name>A0ABR1X9B3_9PEZI</name>
<dbReference type="Proteomes" id="UP001433268">
    <property type="component" value="Unassembled WGS sequence"/>
</dbReference>
<dbReference type="GeneID" id="92039739"/>
<feature type="region of interest" description="Disordered" evidence="1">
    <location>
        <begin position="1"/>
        <end position="20"/>
    </location>
</feature>
<sequence>MAQDAPSVSATESTAAPSSAATSRLLSLPPEILLKVLENTDLVAPAEVMWSPVERYSLPFGAAVGTAWKPPTALFLVSSALTAAARKVFLERNCIDVRPETSGFYEILTEGQKSNMPQRYAASEFFEHVMDAGHLPLLRNLTCSLFDAVDREVGEEARKDWLDVLGRIKNYEEGGLSLRTLSISGSCGNDEDGKLWKDASKEDVIDQIRRFIADNIWCFFWVELRCDSGVARYSIRKKDQDKANDAYWDKDWGVMLQSRPVPGGKPGDVASPGSSSGSQTSGWVEEVWVKEIDHL</sequence>